<sequence length="569" mass="63527">MGGIGCVTPDSGRSRPTIKRSTKLVKADVTGEFGKVAIKAYKKPFVSALSCIKVSSLFPDELNPRNQKLSFALDQLWMASMILPVANLGALSPSWGGFMQLASKGENYERTRIEILPFINRQPTNPSFIYTALNFAREQSSLHGMETCFVTFDQPLYAKAIEIVAFDEILQGVVVRLDGFHLLMSFMGSVGYIMGGSGLEVLWESVYAPASVVHMMTGHAYAHTLRAHLLTSVALFTFMMTEMEDKTKESLSALHKAIIGQKPVDLEDEKVMQTLIEKNQQRIKTEKERSQTRRLWLNYMEQVSLIKLFIYAERTGDWALHQNSIRQMIPYFHAAGHLAYAKSARIYLQQMQALQSTMNESEFGFADSNIDWSIVADSSVNCDRSLEIGMAAASALDNQLYSEKSIDSTGGQTVVVIGNGTDLLVMMVALATPSMNVYICDTTKGPRVFSIRVIEKNIGEISSYLLAWGYAEKPETPKAEIENARGGFLLKLYGSNKLGSTLDKLRHYKYKQAIEKSSLTSTIKLESLPPTSAAAAQHSLRAYHQSDEKEDDSNFRLISRFFMEIKHSE</sequence>
<dbReference type="HOGENOM" id="CLU_573963_0_0_1"/>
<dbReference type="AlphaFoldDB" id="R7VDY0"/>
<evidence type="ECO:0000313" key="3">
    <source>
        <dbReference type="Proteomes" id="UP000014760"/>
    </source>
</evidence>
<dbReference type="OrthoDB" id="6149650at2759"/>
<organism evidence="1">
    <name type="scientific">Capitella teleta</name>
    <name type="common">Polychaete worm</name>
    <dbReference type="NCBI Taxonomy" id="283909"/>
    <lineage>
        <taxon>Eukaryota</taxon>
        <taxon>Metazoa</taxon>
        <taxon>Spiralia</taxon>
        <taxon>Lophotrochozoa</taxon>
        <taxon>Annelida</taxon>
        <taxon>Polychaeta</taxon>
        <taxon>Sedentaria</taxon>
        <taxon>Scolecida</taxon>
        <taxon>Capitellidae</taxon>
        <taxon>Capitella</taxon>
    </lineage>
</organism>
<dbReference type="EnsemblMetazoa" id="CapteT196996">
    <property type="protein sequence ID" value="CapteP196996"/>
    <property type="gene ID" value="CapteG196996"/>
</dbReference>
<name>R7VDY0_CAPTE</name>
<evidence type="ECO:0000313" key="1">
    <source>
        <dbReference type="EMBL" id="ELU16757.1"/>
    </source>
</evidence>
<dbReference type="EMBL" id="AMQN01017269">
    <property type="status" value="NOT_ANNOTATED_CDS"/>
    <property type="molecule type" value="Genomic_DNA"/>
</dbReference>
<keyword evidence="3" id="KW-1185">Reference proteome</keyword>
<protein>
    <submittedName>
        <fullName evidence="1 2">Uncharacterized protein</fullName>
    </submittedName>
</protein>
<proteinExistence type="predicted"/>
<dbReference type="Proteomes" id="UP000014760">
    <property type="component" value="Unassembled WGS sequence"/>
</dbReference>
<reference evidence="2" key="3">
    <citation type="submission" date="2015-06" db="UniProtKB">
        <authorList>
            <consortium name="EnsemblMetazoa"/>
        </authorList>
    </citation>
    <scope>IDENTIFICATION</scope>
</reference>
<dbReference type="PANTHER" id="PTHR47018:SF3">
    <property type="entry name" value="MYCBP-ASSOCIATED PROTEIN"/>
    <property type="match status" value="1"/>
</dbReference>
<reference evidence="3" key="1">
    <citation type="submission" date="2012-12" db="EMBL/GenBank/DDBJ databases">
        <authorList>
            <person name="Hellsten U."/>
            <person name="Grimwood J."/>
            <person name="Chapman J.A."/>
            <person name="Shapiro H."/>
            <person name="Aerts A."/>
            <person name="Otillar R.P."/>
            <person name="Terry A.Y."/>
            <person name="Boore J.L."/>
            <person name="Simakov O."/>
            <person name="Marletaz F."/>
            <person name="Cho S.-J."/>
            <person name="Edsinger-Gonzales E."/>
            <person name="Havlak P."/>
            <person name="Kuo D.-H."/>
            <person name="Larsson T."/>
            <person name="Lv J."/>
            <person name="Arendt D."/>
            <person name="Savage R."/>
            <person name="Osoegawa K."/>
            <person name="de Jong P."/>
            <person name="Lindberg D.R."/>
            <person name="Seaver E.C."/>
            <person name="Weisblat D.A."/>
            <person name="Putnam N.H."/>
            <person name="Grigoriev I.V."/>
            <person name="Rokhsar D.S."/>
        </authorList>
    </citation>
    <scope>NUCLEOTIDE SEQUENCE</scope>
    <source>
        <strain evidence="3">I ESC-2004</strain>
    </source>
</reference>
<dbReference type="EMBL" id="KB292938">
    <property type="protein sequence ID" value="ELU16757.1"/>
    <property type="molecule type" value="Genomic_DNA"/>
</dbReference>
<reference evidence="1 3" key="2">
    <citation type="journal article" date="2013" name="Nature">
        <title>Insights into bilaterian evolution from three spiralian genomes.</title>
        <authorList>
            <person name="Simakov O."/>
            <person name="Marletaz F."/>
            <person name="Cho S.J."/>
            <person name="Edsinger-Gonzales E."/>
            <person name="Havlak P."/>
            <person name="Hellsten U."/>
            <person name="Kuo D.H."/>
            <person name="Larsson T."/>
            <person name="Lv J."/>
            <person name="Arendt D."/>
            <person name="Savage R."/>
            <person name="Osoegawa K."/>
            <person name="de Jong P."/>
            <person name="Grimwood J."/>
            <person name="Chapman J.A."/>
            <person name="Shapiro H."/>
            <person name="Aerts A."/>
            <person name="Otillar R.P."/>
            <person name="Terry A.Y."/>
            <person name="Boore J.L."/>
            <person name="Grigoriev I.V."/>
            <person name="Lindberg D.R."/>
            <person name="Seaver E.C."/>
            <person name="Weisblat D.A."/>
            <person name="Putnam N.H."/>
            <person name="Rokhsar D.S."/>
        </authorList>
    </citation>
    <scope>NUCLEOTIDE SEQUENCE</scope>
    <source>
        <strain evidence="1 3">I ESC-2004</strain>
    </source>
</reference>
<dbReference type="PANTHER" id="PTHR47018">
    <property type="entry name" value="CXC DOMAIN-CONTAINING PROTEIN-RELATED"/>
    <property type="match status" value="1"/>
</dbReference>
<evidence type="ECO:0000313" key="2">
    <source>
        <dbReference type="EnsemblMetazoa" id="CapteP196996"/>
    </source>
</evidence>
<accession>R7VDY0</accession>
<gene>
    <name evidence="1" type="ORF">CAPTEDRAFT_196996</name>
</gene>